<keyword evidence="3 9" id="KW-1133">Transmembrane helix</keyword>
<dbReference type="Gene3D" id="1.20.1070.10">
    <property type="entry name" value="Rhodopsin 7-helix transmembrane proteins"/>
    <property type="match status" value="2"/>
</dbReference>
<dbReference type="PANTHER" id="PTHR24243:SF208">
    <property type="entry name" value="PYROKININ-1 RECEPTOR"/>
    <property type="match status" value="1"/>
</dbReference>
<feature type="transmembrane region" description="Helical" evidence="9">
    <location>
        <begin position="280"/>
        <end position="300"/>
    </location>
</feature>
<evidence type="ECO:0000256" key="8">
    <source>
        <dbReference type="SAM" id="MobiDB-lite"/>
    </source>
</evidence>
<evidence type="ECO:0008006" key="12">
    <source>
        <dbReference type="Google" id="ProtNLM"/>
    </source>
</evidence>
<dbReference type="GO" id="GO:0005886">
    <property type="term" value="C:plasma membrane"/>
    <property type="evidence" value="ECO:0007669"/>
    <property type="project" value="TreeGrafter"/>
</dbReference>
<evidence type="ECO:0000256" key="4">
    <source>
        <dbReference type="ARBA" id="ARBA00023040"/>
    </source>
</evidence>
<organism evidence="10 11">
    <name type="scientific">Calicophoron daubneyi</name>
    <name type="common">Rumen fluke</name>
    <name type="synonym">Paramphistomum daubneyi</name>
    <dbReference type="NCBI Taxonomy" id="300641"/>
    <lineage>
        <taxon>Eukaryota</taxon>
        <taxon>Metazoa</taxon>
        <taxon>Spiralia</taxon>
        <taxon>Lophotrochozoa</taxon>
        <taxon>Platyhelminthes</taxon>
        <taxon>Trematoda</taxon>
        <taxon>Digenea</taxon>
        <taxon>Plagiorchiida</taxon>
        <taxon>Pronocephalata</taxon>
        <taxon>Paramphistomoidea</taxon>
        <taxon>Paramphistomidae</taxon>
        <taxon>Calicophoron</taxon>
    </lineage>
</organism>
<feature type="region of interest" description="Disordered" evidence="8">
    <location>
        <begin position="156"/>
        <end position="175"/>
    </location>
</feature>
<proteinExistence type="predicted"/>
<evidence type="ECO:0000256" key="2">
    <source>
        <dbReference type="ARBA" id="ARBA00022692"/>
    </source>
</evidence>
<feature type="transmembrane region" description="Helical" evidence="9">
    <location>
        <begin position="82"/>
        <end position="100"/>
    </location>
</feature>
<keyword evidence="2 9" id="KW-0812">Transmembrane</keyword>
<reference evidence="10" key="1">
    <citation type="submission" date="2024-06" db="EMBL/GenBank/DDBJ databases">
        <authorList>
            <person name="Liu X."/>
            <person name="Lenzi L."/>
            <person name="Haldenby T S."/>
            <person name="Uol C."/>
        </authorList>
    </citation>
    <scope>NUCLEOTIDE SEQUENCE</scope>
</reference>
<evidence type="ECO:0000256" key="5">
    <source>
        <dbReference type="ARBA" id="ARBA00023136"/>
    </source>
</evidence>
<evidence type="ECO:0000256" key="6">
    <source>
        <dbReference type="ARBA" id="ARBA00023170"/>
    </source>
</evidence>
<keyword evidence="7" id="KW-0807">Transducer</keyword>
<comment type="caution">
    <text evidence="10">The sequence shown here is derived from an EMBL/GenBank/DDBJ whole genome shotgun (WGS) entry which is preliminary data.</text>
</comment>
<dbReference type="PANTHER" id="PTHR24243">
    <property type="entry name" value="G-PROTEIN COUPLED RECEPTOR"/>
    <property type="match status" value="1"/>
</dbReference>
<evidence type="ECO:0000313" key="10">
    <source>
        <dbReference type="EMBL" id="CAL5130210.1"/>
    </source>
</evidence>
<sequence length="365" mass="40696">MTLSRAKRVIATLVALCVALGVSATFGVRVMKTNMNSISMNTSAIHNQMASPMDTYECTEVIRVNSTGLETTVFLIVQKSQIVSYILCIISVAVLYILIYRSVSRVFKRREQLKGNHKVCKQKSKMKEGKVNGITPNAQICSADSKLIETTKLSELKSHKSEGPEESNDAKLNLPAGEDSAARENDICDSSIQISERLTVKAPVLHPLSTDAIKSKGKSKLMTLGRKRSGSRSEINVDLVSRLNTRTEDTEPTKSRVVLSRTKHLSRHYKDSPAFHNLKTAAMLFVVAILYIVTFLPAMLMVNELISLNLPIFYLYYANNAMNPVIYGFMNPNFRADIRQLFLRKRCSYGKGRSAGSLPRRPSVR</sequence>
<evidence type="ECO:0000256" key="9">
    <source>
        <dbReference type="SAM" id="Phobius"/>
    </source>
</evidence>
<accession>A0AAV2T0M3</accession>
<keyword evidence="5 9" id="KW-0472">Membrane</keyword>
<dbReference type="GO" id="GO:0004930">
    <property type="term" value="F:G protein-coupled receptor activity"/>
    <property type="evidence" value="ECO:0007669"/>
    <property type="project" value="UniProtKB-KW"/>
</dbReference>
<dbReference type="EMBL" id="CAXLJL010000058">
    <property type="protein sequence ID" value="CAL5130210.1"/>
    <property type="molecule type" value="Genomic_DNA"/>
</dbReference>
<evidence type="ECO:0000256" key="7">
    <source>
        <dbReference type="ARBA" id="ARBA00023224"/>
    </source>
</evidence>
<evidence type="ECO:0000313" key="11">
    <source>
        <dbReference type="Proteomes" id="UP001497525"/>
    </source>
</evidence>
<dbReference type="PRINTS" id="PR00237">
    <property type="entry name" value="GPCRRHODOPSN"/>
</dbReference>
<dbReference type="AlphaFoldDB" id="A0AAV2T0M3"/>
<evidence type="ECO:0000256" key="1">
    <source>
        <dbReference type="ARBA" id="ARBA00004141"/>
    </source>
</evidence>
<protein>
    <recommendedName>
        <fullName evidence="12">G-protein coupled receptors family 1 profile domain-containing protein</fullName>
    </recommendedName>
</protein>
<dbReference type="InterPro" id="IPR000276">
    <property type="entry name" value="GPCR_Rhodpsn"/>
</dbReference>
<dbReference type="SUPFAM" id="SSF81321">
    <property type="entry name" value="Family A G protein-coupled receptor-like"/>
    <property type="match status" value="1"/>
</dbReference>
<evidence type="ECO:0000256" key="3">
    <source>
        <dbReference type="ARBA" id="ARBA00022989"/>
    </source>
</evidence>
<gene>
    <name evidence="10" type="ORF">CDAUBV1_LOCUS1640</name>
</gene>
<keyword evidence="4" id="KW-0297">G-protein coupled receptor</keyword>
<keyword evidence="6" id="KW-0675">Receptor</keyword>
<feature type="transmembrane region" description="Helical" evidence="9">
    <location>
        <begin position="312"/>
        <end position="330"/>
    </location>
</feature>
<name>A0AAV2T0M3_CALDB</name>
<dbReference type="Proteomes" id="UP001497525">
    <property type="component" value="Unassembled WGS sequence"/>
</dbReference>
<comment type="subcellular location">
    <subcellularLocation>
        <location evidence="1">Membrane</location>
        <topology evidence="1">Multi-pass membrane protein</topology>
    </subcellularLocation>
</comment>